<dbReference type="OrthoDB" id="5396937at2759"/>
<feature type="compositionally biased region" description="Basic and acidic residues" evidence="1">
    <location>
        <begin position="463"/>
        <end position="481"/>
    </location>
</feature>
<dbReference type="InterPro" id="IPR036047">
    <property type="entry name" value="F-box-like_dom_sf"/>
</dbReference>
<feature type="compositionally biased region" description="Low complexity" evidence="1">
    <location>
        <begin position="39"/>
        <end position="50"/>
    </location>
</feature>
<dbReference type="GeneID" id="25288220"/>
<dbReference type="Pfam" id="PF12937">
    <property type="entry name" value="F-box-like"/>
    <property type="match status" value="1"/>
</dbReference>
<feature type="region of interest" description="Disordered" evidence="1">
    <location>
        <begin position="18"/>
        <end position="65"/>
    </location>
</feature>
<dbReference type="SUPFAM" id="SSF81383">
    <property type="entry name" value="F-box domain"/>
    <property type="match status" value="1"/>
</dbReference>
<proteinExistence type="predicted"/>
<feature type="region of interest" description="Disordered" evidence="1">
    <location>
        <begin position="238"/>
        <end position="263"/>
    </location>
</feature>
<evidence type="ECO:0000256" key="1">
    <source>
        <dbReference type="SAM" id="MobiDB-lite"/>
    </source>
</evidence>
<dbReference type="STRING" id="1442369.A0A0D2J0B8"/>
<gene>
    <name evidence="3" type="ORF">Z518_00149</name>
</gene>
<evidence type="ECO:0000313" key="4">
    <source>
        <dbReference type="Proteomes" id="UP000053617"/>
    </source>
</evidence>
<evidence type="ECO:0000259" key="2">
    <source>
        <dbReference type="PROSITE" id="PS50181"/>
    </source>
</evidence>
<dbReference type="SMART" id="SM00256">
    <property type="entry name" value="FBOX"/>
    <property type="match status" value="1"/>
</dbReference>
<dbReference type="EMBL" id="KN847475">
    <property type="protein sequence ID" value="KIX09071.1"/>
    <property type="molecule type" value="Genomic_DNA"/>
</dbReference>
<organism evidence="3 4">
    <name type="scientific">Rhinocladiella mackenziei CBS 650.93</name>
    <dbReference type="NCBI Taxonomy" id="1442369"/>
    <lineage>
        <taxon>Eukaryota</taxon>
        <taxon>Fungi</taxon>
        <taxon>Dikarya</taxon>
        <taxon>Ascomycota</taxon>
        <taxon>Pezizomycotina</taxon>
        <taxon>Eurotiomycetes</taxon>
        <taxon>Chaetothyriomycetidae</taxon>
        <taxon>Chaetothyriales</taxon>
        <taxon>Herpotrichiellaceae</taxon>
        <taxon>Rhinocladiella</taxon>
    </lineage>
</organism>
<dbReference type="PROSITE" id="PS50181">
    <property type="entry name" value="FBOX"/>
    <property type="match status" value="1"/>
</dbReference>
<feature type="region of interest" description="Disordered" evidence="1">
    <location>
        <begin position="463"/>
        <end position="484"/>
    </location>
</feature>
<evidence type="ECO:0000313" key="3">
    <source>
        <dbReference type="EMBL" id="KIX09071.1"/>
    </source>
</evidence>
<accession>A0A0D2J0B8</accession>
<sequence>MVTVTSVLRRSSTVTLLDNCSSSGESSRRPSAADPNPPRRSSLAGLSLRLPRSKRSNSSKEADTSSDIAARKLGEAFFSLPDEIIVQIFCYLSLTDIFALRLTSRSVYHFLQAHATPITRAVLRQYAYDNTSTSYEGNVRHEKAEYTYSYIQTLYPQPLPCNSTNYLMLMIKRQSQIDKMLDVIANFVQMKVYMFPSCPRFRDFTPYKLKLMRRLHLAAWTVYHFLDHYREMLVLEHPNHSQSPSDPPSQREEHGSGTSSSSCPKCAEFIRSLLPLYPGTEVIPAYHFYDLSRQHLRSLSRAPTYAGSIERRLRGWSRKVPTKADLATFIVLGGIPELCKLSMLKGTYNQRIEVIGAFVDKVSNAATQRRLTGETNTLPVPPTSNVPSPENTSISASSFLSLTTPLLPPFLSISDNTLSSIPGLDQFIVDSDEWIIRMFELVGPEDRIVTAYDFVQNVLAGKGEHRSAEDGNEAGTKRSPSDVDFLAPVKTFGS</sequence>
<protein>
    <recommendedName>
        <fullName evidence="2">F-box domain-containing protein</fullName>
    </recommendedName>
</protein>
<dbReference type="InterPro" id="IPR001810">
    <property type="entry name" value="F-box_dom"/>
</dbReference>
<feature type="domain" description="F-box" evidence="2">
    <location>
        <begin position="74"/>
        <end position="126"/>
    </location>
</feature>
<dbReference type="RefSeq" id="XP_013276207.1">
    <property type="nucleotide sequence ID" value="XM_013420753.1"/>
</dbReference>
<dbReference type="Proteomes" id="UP000053617">
    <property type="component" value="Unassembled WGS sequence"/>
</dbReference>
<dbReference type="HOGENOM" id="CLU_627047_0_0_1"/>
<keyword evidence="4" id="KW-1185">Reference proteome</keyword>
<dbReference type="AlphaFoldDB" id="A0A0D2J0B8"/>
<dbReference type="CDD" id="cd09917">
    <property type="entry name" value="F-box_SF"/>
    <property type="match status" value="1"/>
</dbReference>
<reference evidence="3 4" key="1">
    <citation type="submission" date="2015-01" db="EMBL/GenBank/DDBJ databases">
        <title>The Genome Sequence of Rhinocladiella mackenzie CBS 650.93.</title>
        <authorList>
            <consortium name="The Broad Institute Genomics Platform"/>
            <person name="Cuomo C."/>
            <person name="de Hoog S."/>
            <person name="Gorbushina A."/>
            <person name="Stielow B."/>
            <person name="Teixiera M."/>
            <person name="Abouelleil A."/>
            <person name="Chapman S.B."/>
            <person name="Priest M."/>
            <person name="Young S.K."/>
            <person name="Wortman J."/>
            <person name="Nusbaum C."/>
            <person name="Birren B."/>
        </authorList>
    </citation>
    <scope>NUCLEOTIDE SEQUENCE [LARGE SCALE GENOMIC DNA]</scope>
    <source>
        <strain evidence="3 4">CBS 650.93</strain>
    </source>
</reference>
<name>A0A0D2J0B8_9EURO</name>